<dbReference type="PANTHER" id="PTHR45663:SF11">
    <property type="entry name" value="GEO12009P1"/>
    <property type="match status" value="1"/>
</dbReference>
<evidence type="ECO:0000256" key="6">
    <source>
        <dbReference type="NCBIfam" id="TIGR01068"/>
    </source>
</evidence>
<accession>A0A7X3S7P9</accession>
<comment type="similarity">
    <text evidence="1">Belongs to the thioredoxin family.</text>
</comment>
<evidence type="ECO:0000256" key="3">
    <source>
        <dbReference type="ARBA" id="ARBA00022982"/>
    </source>
</evidence>
<dbReference type="SUPFAM" id="SSF52833">
    <property type="entry name" value="Thioredoxin-like"/>
    <property type="match status" value="1"/>
</dbReference>
<name>A0A7X3S7P9_9HYPH</name>
<dbReference type="InterPro" id="IPR013766">
    <property type="entry name" value="Thioredoxin_domain"/>
</dbReference>
<reference evidence="9 10" key="1">
    <citation type="submission" date="2019-12" db="EMBL/GenBank/DDBJ databases">
        <authorList>
            <person name="Li M."/>
        </authorList>
    </citation>
    <scope>NUCLEOTIDE SEQUENCE [LARGE SCALE GENOMIC DNA]</scope>
    <source>
        <strain evidence="9 10">GBMRC 2046</strain>
    </source>
</reference>
<evidence type="ECO:0000256" key="4">
    <source>
        <dbReference type="ARBA" id="ARBA00023157"/>
    </source>
</evidence>
<feature type="region of interest" description="Disordered" evidence="7">
    <location>
        <begin position="17"/>
        <end position="38"/>
    </location>
</feature>
<dbReference type="Pfam" id="PF00085">
    <property type="entry name" value="Thioredoxin"/>
    <property type="match status" value="1"/>
</dbReference>
<sequence>MSGQGFSVSGTLGGTLGNGGMNGGGSGSNGGGGGDLVRDVTTQTFMQDVIEASHTRPVLVDFWAPWCGPCRQLTPTLEKAVSDAKGAVVLAKMNIDEHPEVAGQMGIQSIPAVVAFKDGRPVDAFMGAQPESQVKSFIEKLAGPVGPSDAEKFLEEAEAARAARDWSQAAQLYGAVLSMENENPAALAGLAQCYLGLGDFARAKQTLEMVPEAAIDDPSVAAARAAIQLAEQAESLGDLAELQTRVEEEPSDHQARFDLAVALSARGDKTGAVDHLLEIVRRDREWNDDEARKQLVQFFDAWGAKDPATNYGRRKLSSILFS</sequence>
<dbReference type="GO" id="GO:0005829">
    <property type="term" value="C:cytosol"/>
    <property type="evidence" value="ECO:0007669"/>
    <property type="project" value="TreeGrafter"/>
</dbReference>
<dbReference type="InterPro" id="IPR011990">
    <property type="entry name" value="TPR-like_helical_dom_sf"/>
</dbReference>
<dbReference type="SUPFAM" id="SSF48452">
    <property type="entry name" value="TPR-like"/>
    <property type="match status" value="1"/>
</dbReference>
<gene>
    <name evidence="9" type="primary">trxA</name>
    <name evidence="9" type="ORF">GR183_08825</name>
</gene>
<proteinExistence type="inferred from homology"/>
<dbReference type="InterPro" id="IPR017937">
    <property type="entry name" value="Thioredoxin_CS"/>
</dbReference>
<keyword evidence="10" id="KW-1185">Reference proteome</keyword>
<dbReference type="RefSeq" id="WP_160775237.1">
    <property type="nucleotide sequence ID" value="NZ_WUMV01000003.1"/>
</dbReference>
<dbReference type="Proteomes" id="UP000433101">
    <property type="component" value="Unassembled WGS sequence"/>
</dbReference>
<dbReference type="SMART" id="SM00028">
    <property type="entry name" value="TPR"/>
    <property type="match status" value="3"/>
</dbReference>
<feature type="compositionally biased region" description="Gly residues" evidence="7">
    <location>
        <begin position="17"/>
        <end position="35"/>
    </location>
</feature>
<dbReference type="Gene3D" id="3.40.30.10">
    <property type="entry name" value="Glutaredoxin"/>
    <property type="match status" value="1"/>
</dbReference>
<dbReference type="GO" id="GO:0045454">
    <property type="term" value="P:cell redox homeostasis"/>
    <property type="evidence" value="ECO:0007669"/>
    <property type="project" value="TreeGrafter"/>
</dbReference>
<dbReference type="FunFam" id="3.40.30.10:FF:000001">
    <property type="entry name" value="Thioredoxin"/>
    <property type="match status" value="1"/>
</dbReference>
<keyword evidence="4" id="KW-1015">Disulfide bond</keyword>
<evidence type="ECO:0000256" key="2">
    <source>
        <dbReference type="ARBA" id="ARBA00022448"/>
    </source>
</evidence>
<dbReference type="PRINTS" id="PR00421">
    <property type="entry name" value="THIOREDOXIN"/>
</dbReference>
<comment type="caution">
    <text evidence="9">The sequence shown here is derived from an EMBL/GenBank/DDBJ whole genome shotgun (WGS) entry which is preliminary data.</text>
</comment>
<dbReference type="CDD" id="cd02947">
    <property type="entry name" value="TRX_family"/>
    <property type="match status" value="1"/>
</dbReference>
<evidence type="ECO:0000259" key="8">
    <source>
        <dbReference type="PROSITE" id="PS51352"/>
    </source>
</evidence>
<feature type="domain" description="Thioredoxin" evidence="8">
    <location>
        <begin position="31"/>
        <end position="143"/>
    </location>
</feature>
<dbReference type="InterPro" id="IPR005746">
    <property type="entry name" value="Thioredoxin"/>
</dbReference>
<evidence type="ECO:0000256" key="7">
    <source>
        <dbReference type="SAM" id="MobiDB-lite"/>
    </source>
</evidence>
<dbReference type="Pfam" id="PF14561">
    <property type="entry name" value="TPR_20"/>
    <property type="match status" value="1"/>
</dbReference>
<dbReference type="PANTHER" id="PTHR45663">
    <property type="entry name" value="GEO12009P1"/>
    <property type="match status" value="1"/>
</dbReference>
<protein>
    <recommendedName>
        <fullName evidence="6">Thioredoxin</fullName>
    </recommendedName>
</protein>
<dbReference type="PROSITE" id="PS51352">
    <property type="entry name" value="THIOREDOXIN_2"/>
    <property type="match status" value="1"/>
</dbReference>
<evidence type="ECO:0000256" key="1">
    <source>
        <dbReference type="ARBA" id="ARBA00008987"/>
    </source>
</evidence>
<dbReference type="GO" id="GO:0006950">
    <property type="term" value="P:response to stress"/>
    <property type="evidence" value="ECO:0007669"/>
    <property type="project" value="UniProtKB-ARBA"/>
</dbReference>
<dbReference type="AlphaFoldDB" id="A0A7X3S7P9"/>
<dbReference type="Pfam" id="PF14559">
    <property type="entry name" value="TPR_19"/>
    <property type="match status" value="1"/>
</dbReference>
<dbReference type="GO" id="GO:0015035">
    <property type="term" value="F:protein-disulfide reductase activity"/>
    <property type="evidence" value="ECO:0007669"/>
    <property type="project" value="UniProtKB-UniRule"/>
</dbReference>
<evidence type="ECO:0000313" key="10">
    <source>
        <dbReference type="Proteomes" id="UP000433101"/>
    </source>
</evidence>
<keyword evidence="3" id="KW-0249">Electron transport</keyword>
<evidence type="ECO:0000256" key="5">
    <source>
        <dbReference type="ARBA" id="ARBA00023284"/>
    </source>
</evidence>
<evidence type="ECO:0000313" key="9">
    <source>
        <dbReference type="EMBL" id="MXN65008.1"/>
    </source>
</evidence>
<dbReference type="NCBIfam" id="TIGR01068">
    <property type="entry name" value="thioredoxin"/>
    <property type="match status" value="1"/>
</dbReference>
<keyword evidence="5" id="KW-0676">Redox-active center</keyword>
<dbReference type="EMBL" id="WUMV01000003">
    <property type="protein sequence ID" value="MXN65008.1"/>
    <property type="molecule type" value="Genomic_DNA"/>
</dbReference>
<dbReference type="Gene3D" id="1.25.40.10">
    <property type="entry name" value="Tetratricopeptide repeat domain"/>
    <property type="match status" value="2"/>
</dbReference>
<keyword evidence="2" id="KW-0813">Transport</keyword>
<dbReference type="InterPro" id="IPR019734">
    <property type="entry name" value="TPR_rpt"/>
</dbReference>
<dbReference type="PROSITE" id="PS00194">
    <property type="entry name" value="THIOREDOXIN_1"/>
    <property type="match status" value="1"/>
</dbReference>
<dbReference type="InterPro" id="IPR036249">
    <property type="entry name" value="Thioredoxin-like_sf"/>
</dbReference>
<organism evidence="9 10">
    <name type="scientific">Stappia sediminis</name>
    <dbReference type="NCBI Taxonomy" id="2692190"/>
    <lineage>
        <taxon>Bacteria</taxon>
        <taxon>Pseudomonadati</taxon>
        <taxon>Pseudomonadota</taxon>
        <taxon>Alphaproteobacteria</taxon>
        <taxon>Hyphomicrobiales</taxon>
        <taxon>Stappiaceae</taxon>
        <taxon>Stappia</taxon>
    </lineage>
</organism>